<organism evidence="1">
    <name type="scientific">viral metagenome</name>
    <dbReference type="NCBI Taxonomy" id="1070528"/>
    <lineage>
        <taxon>unclassified sequences</taxon>
        <taxon>metagenomes</taxon>
        <taxon>organismal metagenomes</taxon>
    </lineage>
</organism>
<accession>A0A6C0C9Y9</accession>
<protein>
    <submittedName>
        <fullName evidence="1">Uncharacterized protein</fullName>
    </submittedName>
</protein>
<evidence type="ECO:0000313" key="1">
    <source>
        <dbReference type="EMBL" id="QHT00912.1"/>
    </source>
</evidence>
<dbReference type="EMBL" id="MN739360">
    <property type="protein sequence ID" value="QHT00912.1"/>
    <property type="molecule type" value="Genomic_DNA"/>
</dbReference>
<proteinExistence type="predicted"/>
<dbReference type="AlphaFoldDB" id="A0A6C0C9Y9"/>
<sequence length="137" mass="15827">MEAATHQCYSCLVGVTKEDLFAECMCVNDDKYKYRGICMGCKDVPRGEWKIQPDMSNHHLNKIMKMTTEYEVWWKIVKEHTNNGDWASVEGGDIFTFLYVSGPNGETQKELDEKGIDSKPFLRGFQIPDFKGKKFIE</sequence>
<reference evidence="1" key="1">
    <citation type="journal article" date="2020" name="Nature">
        <title>Giant virus diversity and host interactions through global metagenomics.</title>
        <authorList>
            <person name="Schulz F."/>
            <person name="Roux S."/>
            <person name="Paez-Espino D."/>
            <person name="Jungbluth S."/>
            <person name="Walsh D.A."/>
            <person name="Denef V.J."/>
            <person name="McMahon K.D."/>
            <person name="Konstantinidis K.T."/>
            <person name="Eloe-Fadrosh E.A."/>
            <person name="Kyrpides N.C."/>
            <person name="Woyke T."/>
        </authorList>
    </citation>
    <scope>NUCLEOTIDE SEQUENCE</scope>
    <source>
        <strain evidence="1">GVMAG-M-3300020192-26</strain>
    </source>
</reference>
<name>A0A6C0C9Y9_9ZZZZ</name>